<accession>A0A7Y6Q6F8</accession>
<sequence>MTQGHKREIHEKTILGGLIVKAGLKNADRAFLLGALIQASQIPVGTVEHDRLSALGTQAFRAEARARIKL</sequence>
<protein>
    <submittedName>
        <fullName evidence="1">Conjugal transfer protein TraD</fullName>
    </submittedName>
</protein>
<dbReference type="Pfam" id="PF06412">
    <property type="entry name" value="TraD"/>
    <property type="match status" value="1"/>
</dbReference>
<dbReference type="InterPro" id="IPR009444">
    <property type="entry name" value="Conjugal_tfr_TraD_a-type"/>
</dbReference>
<gene>
    <name evidence="1" type="primary">traD</name>
    <name evidence="1" type="ORF">HT585_12735</name>
</gene>
<proteinExistence type="predicted"/>
<comment type="caution">
    <text evidence="1">The sequence shown here is derived from an EMBL/GenBank/DDBJ whole genome shotgun (WGS) entry which is preliminary data.</text>
</comment>
<keyword evidence="2" id="KW-1185">Reference proteome</keyword>
<organism evidence="1 2">
    <name type="scientific">Ensifer oleiphilus</name>
    <dbReference type="NCBI Taxonomy" id="2742698"/>
    <lineage>
        <taxon>Bacteria</taxon>
        <taxon>Pseudomonadati</taxon>
        <taxon>Pseudomonadota</taxon>
        <taxon>Alphaproteobacteria</taxon>
        <taxon>Hyphomicrobiales</taxon>
        <taxon>Rhizobiaceae</taxon>
        <taxon>Sinorhizobium/Ensifer group</taxon>
        <taxon>Ensifer</taxon>
    </lineage>
</organism>
<evidence type="ECO:0000313" key="1">
    <source>
        <dbReference type="EMBL" id="NVD39730.1"/>
    </source>
</evidence>
<reference evidence="1 2" key="1">
    <citation type="submission" date="2020-06" db="EMBL/GenBank/DDBJ databases">
        <authorList>
            <person name="Grouzdev D.S."/>
        </authorList>
    </citation>
    <scope>NUCLEOTIDE SEQUENCE [LARGE SCALE GENOMIC DNA]</scope>
    <source>
        <strain evidence="1 2">HO-A22</strain>
    </source>
</reference>
<dbReference type="RefSeq" id="WP_077499001.1">
    <property type="nucleotide sequence ID" value="NZ_JABWDU010000003.1"/>
</dbReference>
<name>A0A7Y6Q6F8_9HYPH</name>
<dbReference type="Proteomes" id="UP000520198">
    <property type="component" value="Unassembled WGS sequence"/>
</dbReference>
<dbReference type="EMBL" id="JABWDU010000003">
    <property type="protein sequence ID" value="NVD39730.1"/>
    <property type="molecule type" value="Genomic_DNA"/>
</dbReference>
<dbReference type="AlphaFoldDB" id="A0A7Y6Q6F8"/>
<evidence type="ECO:0000313" key="2">
    <source>
        <dbReference type="Proteomes" id="UP000520198"/>
    </source>
</evidence>